<sequence>MKNLIFTLGLILSATLLSGGVEGATVFVLEGEPGDVPVKMTIDDISMIHPSAIAGSVITVKVDGPAAARMYDVQKIDGQMPLLGMANKRVMILPIDKGKVKVSVKIKSPTSESMKIEVYQFEIK</sequence>
<proteinExistence type="predicted"/>
<keyword evidence="1" id="KW-0732">Signal</keyword>
<dbReference type="OrthoDB" id="9938392at2"/>
<accession>A0A2S8FBG1</accession>
<feature type="signal peptide" evidence="1">
    <location>
        <begin position="1"/>
        <end position="23"/>
    </location>
</feature>
<evidence type="ECO:0000313" key="3">
    <source>
        <dbReference type="Proteomes" id="UP000238322"/>
    </source>
</evidence>
<organism evidence="2 3">
    <name type="scientific">Blastopirellula marina</name>
    <dbReference type="NCBI Taxonomy" id="124"/>
    <lineage>
        <taxon>Bacteria</taxon>
        <taxon>Pseudomonadati</taxon>
        <taxon>Planctomycetota</taxon>
        <taxon>Planctomycetia</taxon>
        <taxon>Pirellulales</taxon>
        <taxon>Pirellulaceae</taxon>
        <taxon>Blastopirellula</taxon>
    </lineage>
</organism>
<name>A0A2S8FBG1_9BACT</name>
<protein>
    <submittedName>
        <fullName evidence="2">Uncharacterized protein</fullName>
    </submittedName>
</protein>
<dbReference type="RefSeq" id="WP_105332681.1">
    <property type="nucleotide sequence ID" value="NZ_PUHY01000015.1"/>
</dbReference>
<reference evidence="2 3" key="1">
    <citation type="submission" date="2018-02" db="EMBL/GenBank/DDBJ databases">
        <title>Comparative genomes isolates from brazilian mangrove.</title>
        <authorList>
            <person name="Araujo J.E."/>
            <person name="Taketani R.G."/>
            <person name="Silva M.C.P."/>
            <person name="Loureco M.V."/>
            <person name="Andreote F.D."/>
        </authorList>
    </citation>
    <scope>NUCLEOTIDE SEQUENCE [LARGE SCALE GENOMIC DNA]</scope>
    <source>
        <strain evidence="2 3">Hex-1 MGV</strain>
    </source>
</reference>
<dbReference type="Proteomes" id="UP000238322">
    <property type="component" value="Unassembled WGS sequence"/>
</dbReference>
<gene>
    <name evidence="2" type="ORF">C5Y83_25830</name>
</gene>
<dbReference type="EMBL" id="PUHY01000015">
    <property type="protein sequence ID" value="PQO29487.1"/>
    <property type="molecule type" value="Genomic_DNA"/>
</dbReference>
<evidence type="ECO:0000256" key="1">
    <source>
        <dbReference type="SAM" id="SignalP"/>
    </source>
</evidence>
<feature type="chain" id="PRO_5015529186" evidence="1">
    <location>
        <begin position="24"/>
        <end position="124"/>
    </location>
</feature>
<dbReference type="AlphaFoldDB" id="A0A2S8FBG1"/>
<evidence type="ECO:0000313" key="2">
    <source>
        <dbReference type="EMBL" id="PQO29487.1"/>
    </source>
</evidence>
<comment type="caution">
    <text evidence="2">The sequence shown here is derived from an EMBL/GenBank/DDBJ whole genome shotgun (WGS) entry which is preliminary data.</text>
</comment>